<evidence type="ECO:0000313" key="3">
    <source>
        <dbReference type="Proteomes" id="UP001500839"/>
    </source>
</evidence>
<accession>A0ABP9C277</accession>
<dbReference type="InterPro" id="IPR016181">
    <property type="entry name" value="Acyl_CoA_acyltransferase"/>
</dbReference>
<comment type="caution">
    <text evidence="2">The sequence shown here is derived from an EMBL/GenBank/DDBJ whole genome shotgun (WGS) entry which is preliminary data.</text>
</comment>
<dbReference type="RefSeq" id="WP_200173156.1">
    <property type="nucleotide sequence ID" value="NZ_BAABKQ010000001.1"/>
</dbReference>
<proteinExistence type="predicted"/>
<reference evidence="3" key="1">
    <citation type="journal article" date="2019" name="Int. J. Syst. Evol. Microbiol.">
        <title>The Global Catalogue of Microorganisms (GCM) 10K type strain sequencing project: providing services to taxonomists for standard genome sequencing and annotation.</title>
        <authorList>
            <consortium name="The Broad Institute Genomics Platform"/>
            <consortium name="The Broad Institute Genome Sequencing Center for Infectious Disease"/>
            <person name="Wu L."/>
            <person name="Ma J."/>
        </authorList>
    </citation>
    <scope>NUCLEOTIDE SEQUENCE [LARGE SCALE GENOMIC DNA]</scope>
    <source>
        <strain evidence="3">JCM 18542</strain>
    </source>
</reference>
<sequence length="171" mass="17848">MPATQGWPTRAETAADAAAVRRVLLSAFDTAEEADLVDALRQDPAWIDGLSAVAVDGEGAVAAHALLTRCAIGDRPAVCLAPCSVLPEHQGTGAGTAVTRAVLEAARRRGERFVTVLGHPEYYPRFGFERASAHGVRMRAAVPDDALMVLSLDGTAVPAGVIRYAAAFGDI</sequence>
<dbReference type="CDD" id="cd04301">
    <property type="entry name" value="NAT_SF"/>
    <property type="match status" value="1"/>
</dbReference>
<evidence type="ECO:0000313" key="2">
    <source>
        <dbReference type="EMBL" id="GAA4803465.1"/>
    </source>
</evidence>
<dbReference type="EMBL" id="BAABKQ010000001">
    <property type="protein sequence ID" value="GAA4803465.1"/>
    <property type="molecule type" value="Genomic_DNA"/>
</dbReference>
<evidence type="ECO:0000259" key="1">
    <source>
        <dbReference type="PROSITE" id="PS51186"/>
    </source>
</evidence>
<feature type="domain" description="N-acetyltransferase" evidence="1">
    <location>
        <begin position="7"/>
        <end position="153"/>
    </location>
</feature>
<protein>
    <submittedName>
        <fullName evidence="2">N-acetyltransferase</fullName>
    </submittedName>
</protein>
<keyword evidence="3" id="KW-1185">Reference proteome</keyword>
<name>A0ABP9C277_9ACTN</name>
<dbReference type="Proteomes" id="UP001500839">
    <property type="component" value="Unassembled WGS sequence"/>
</dbReference>
<dbReference type="PROSITE" id="PS51186">
    <property type="entry name" value="GNAT"/>
    <property type="match status" value="1"/>
</dbReference>
<dbReference type="SUPFAM" id="SSF55729">
    <property type="entry name" value="Acyl-CoA N-acyltransferases (Nat)"/>
    <property type="match status" value="1"/>
</dbReference>
<dbReference type="Pfam" id="PF00583">
    <property type="entry name" value="Acetyltransf_1"/>
    <property type="match status" value="1"/>
</dbReference>
<gene>
    <name evidence="2" type="ORF">GCM10023353_02120</name>
</gene>
<organism evidence="2 3">
    <name type="scientific">Tomitella cavernea</name>
    <dbReference type="NCBI Taxonomy" id="1387982"/>
    <lineage>
        <taxon>Bacteria</taxon>
        <taxon>Bacillati</taxon>
        <taxon>Actinomycetota</taxon>
        <taxon>Actinomycetes</taxon>
        <taxon>Mycobacteriales</taxon>
        <taxon>Tomitella</taxon>
    </lineage>
</organism>
<dbReference type="InterPro" id="IPR000182">
    <property type="entry name" value="GNAT_dom"/>
</dbReference>
<dbReference type="Gene3D" id="3.40.630.30">
    <property type="match status" value="1"/>
</dbReference>